<evidence type="ECO:0000256" key="1">
    <source>
        <dbReference type="SAM" id="MobiDB-lite"/>
    </source>
</evidence>
<feature type="compositionally biased region" description="Polar residues" evidence="1">
    <location>
        <begin position="430"/>
        <end position="452"/>
    </location>
</feature>
<name>A0A1S2ZWS8_ERIEU</name>
<reference evidence="3 4" key="1">
    <citation type="submission" date="2025-05" db="UniProtKB">
        <authorList>
            <consortium name="RefSeq"/>
        </authorList>
    </citation>
    <scope>IDENTIFICATION</scope>
</reference>
<dbReference type="AlphaFoldDB" id="A0A1S2ZWS8"/>
<feature type="compositionally biased region" description="Low complexity" evidence="1">
    <location>
        <begin position="571"/>
        <end position="598"/>
    </location>
</feature>
<proteinExistence type="predicted"/>
<dbReference type="GO" id="GO:0014850">
    <property type="term" value="P:response to muscle activity"/>
    <property type="evidence" value="ECO:0007669"/>
    <property type="project" value="TreeGrafter"/>
</dbReference>
<dbReference type="GO" id="GO:0005737">
    <property type="term" value="C:cytoplasm"/>
    <property type="evidence" value="ECO:0007669"/>
    <property type="project" value="TreeGrafter"/>
</dbReference>
<feature type="region of interest" description="Disordered" evidence="1">
    <location>
        <begin position="926"/>
        <end position="945"/>
    </location>
</feature>
<feature type="compositionally biased region" description="Polar residues" evidence="1">
    <location>
        <begin position="352"/>
        <end position="385"/>
    </location>
</feature>
<dbReference type="FunCoup" id="A0A1S2ZWS8">
    <property type="interactions" value="235"/>
</dbReference>
<dbReference type="PANTHER" id="PTHR47282:SF1">
    <property type="entry name" value="PGC-1 AND ERR-INDUCED REGULATOR IN MUSCLE PROTEIN 1"/>
    <property type="match status" value="1"/>
</dbReference>
<feature type="region of interest" description="Disordered" evidence="1">
    <location>
        <begin position="548"/>
        <end position="678"/>
    </location>
</feature>
<feature type="compositionally biased region" description="Low complexity" evidence="1">
    <location>
        <begin position="46"/>
        <end position="56"/>
    </location>
</feature>
<dbReference type="GeneID" id="103115890"/>
<feature type="compositionally biased region" description="Polar residues" evidence="1">
    <location>
        <begin position="215"/>
        <end position="226"/>
    </location>
</feature>
<accession>A0A1S2ZWS8</accession>
<evidence type="ECO:0000313" key="3">
    <source>
        <dbReference type="RefSeq" id="XP_007525811.2"/>
    </source>
</evidence>
<dbReference type="RefSeq" id="XP_060055802.1">
    <property type="nucleotide sequence ID" value="XM_060199819.1"/>
</dbReference>
<gene>
    <name evidence="3 4 5 6 7" type="primary">PERM1</name>
</gene>
<dbReference type="GO" id="GO:0006355">
    <property type="term" value="P:regulation of DNA-templated transcription"/>
    <property type="evidence" value="ECO:0007669"/>
    <property type="project" value="InterPro"/>
</dbReference>
<feature type="region of interest" description="Disordered" evidence="1">
    <location>
        <begin position="37"/>
        <end position="518"/>
    </location>
</feature>
<feature type="compositionally biased region" description="Polar residues" evidence="1">
    <location>
        <begin position="131"/>
        <end position="145"/>
    </location>
</feature>
<feature type="compositionally biased region" description="Polar residues" evidence="1">
    <location>
        <begin position="607"/>
        <end position="623"/>
    </location>
</feature>
<feature type="compositionally biased region" description="Basic and acidic residues" evidence="1">
    <location>
        <begin position="660"/>
        <end position="669"/>
    </location>
</feature>
<feature type="compositionally biased region" description="Polar residues" evidence="1">
    <location>
        <begin position="471"/>
        <end position="504"/>
    </location>
</feature>
<feature type="compositionally biased region" description="Polar residues" evidence="1">
    <location>
        <begin position="238"/>
        <end position="251"/>
    </location>
</feature>
<evidence type="ECO:0000313" key="7">
    <source>
        <dbReference type="RefSeq" id="XP_060055804.1"/>
    </source>
</evidence>
<organism evidence="2 3">
    <name type="scientific">Erinaceus europaeus</name>
    <name type="common">Western European hedgehog</name>
    <dbReference type="NCBI Taxonomy" id="9365"/>
    <lineage>
        <taxon>Eukaryota</taxon>
        <taxon>Metazoa</taxon>
        <taxon>Chordata</taxon>
        <taxon>Craniata</taxon>
        <taxon>Vertebrata</taxon>
        <taxon>Euteleostomi</taxon>
        <taxon>Mammalia</taxon>
        <taxon>Eutheria</taxon>
        <taxon>Laurasiatheria</taxon>
        <taxon>Eulipotyphla</taxon>
        <taxon>Erinaceidae</taxon>
        <taxon>Erinaceinae</taxon>
        <taxon>Erinaceus</taxon>
    </lineage>
</organism>
<dbReference type="RefSeq" id="XP_060055804.1">
    <property type="nucleotide sequence ID" value="XM_060199821.1"/>
</dbReference>
<dbReference type="InParanoid" id="A0A1S2ZWS8"/>
<protein>
    <submittedName>
        <fullName evidence="3 4">PGC-1 and ERR-induced regulator in muscle protein 1</fullName>
    </submittedName>
</protein>
<evidence type="ECO:0000313" key="6">
    <source>
        <dbReference type="RefSeq" id="XP_060055803.1"/>
    </source>
</evidence>
<evidence type="ECO:0000313" key="4">
    <source>
        <dbReference type="RefSeq" id="XP_060055800.1"/>
    </source>
</evidence>
<dbReference type="Proteomes" id="UP001652624">
    <property type="component" value="Chromosome 10"/>
</dbReference>
<keyword evidence="2" id="KW-1185">Reference proteome</keyword>
<dbReference type="RefSeq" id="XP_007525811.2">
    <property type="nucleotide sequence ID" value="XM_007525749.3"/>
</dbReference>
<dbReference type="CTD" id="84808"/>
<dbReference type="GO" id="GO:0005634">
    <property type="term" value="C:nucleus"/>
    <property type="evidence" value="ECO:0007669"/>
    <property type="project" value="TreeGrafter"/>
</dbReference>
<dbReference type="eggNOG" id="ENOG502RYI7">
    <property type="taxonomic scope" value="Eukaryota"/>
</dbReference>
<dbReference type="OrthoDB" id="8943218at2759"/>
<dbReference type="RefSeq" id="XP_060055800.1">
    <property type="nucleotide sequence ID" value="XM_060199817.1"/>
</dbReference>
<evidence type="ECO:0000313" key="2">
    <source>
        <dbReference type="Proteomes" id="UP001652624"/>
    </source>
</evidence>
<dbReference type="RefSeq" id="XP_060055803.1">
    <property type="nucleotide sequence ID" value="XM_060199820.1"/>
</dbReference>
<feature type="compositionally biased region" description="Polar residues" evidence="1">
    <location>
        <begin position="275"/>
        <end position="285"/>
    </location>
</feature>
<sequence>MENFQYSVQLSERDWAEFAAAADECGLQQISLASGDELPCSDIEQGDSSGSSPPGGRAWPCSRREDELVTQRLVSRSGCEPDQQTPSTSTQPGGDPAPPEPSTAAMQRLLQGPALRRPASGKPSPGIAPQESPSSPRTPQESPSSPGALPRSPGRKKRHAVARVGGHPGALVSCSEAQPEEGLLAEGARQGEQGPDGQSGHEWEARPCPPEPVGQPSTDPLRTSPRTRLARRAKSHKALSTPTSDPQQLNKAPSAPALDLQQLDTTPSIPALDPQQLNTALSIPTLNPRELNTAPLTPTLDPELLGTVSCIPASDPPQLGTALSAPTSDPQQLDMAPSRPSSKPQPPMALSIPTSSPQQQDMALSTPTSNSQQLDTALSTTSSKPQPEDLPLSTPACKLQPDRTLSTLSSKPPPDTALSIPASKVPPDTPLSTPSSEPQPDTALSKSASKPQVNVALYTPSSKPPPDMALSTPTSNSQQLSMTLSTPVSKAQVNTAQSTPSSKPQPDMALSTFSSKPQLEDLTLSTPICKLQPDTTLSPLSFKSQVNMALSTSPSEPRLNAGQPIPSPMVKAGAGTPAPASKASPPTALSSLAAQAPSNGGVFTPAPRSQTTPDVGVSCSESPGSHGEKPREEPPAGGPGPHNGDPQLAGKAARRKKVRFSMDESDPKSLEAMTLGPPSPVRPLALRTAAWDAGGPGAWDAVAVGSRPPQPRILKHLPPPTSSALGGPAPRSNFAVTLPEAYEFFFCDTIEEEDEDVEDSQASTEVQWPDVCEFFFRDTRAQRPRSCSVPAPDPPAPPPREPLAFPEAYEHFLGEDGPGGILGPAALLRLQALEAPTSGPLCTSPMAPSDALPRQLELALRGAGQPQAPLMSFNLSQRDMCLVFVAFATWAVRTSDLQTPDAWKTVLLANIGTVSAIRYFRRQVRRGYRSPSQSPSPSRSPSPSS</sequence>
<evidence type="ECO:0000313" key="5">
    <source>
        <dbReference type="RefSeq" id="XP_060055802.1"/>
    </source>
</evidence>
<dbReference type="PANTHER" id="PTHR47282">
    <property type="entry name" value="PGC-1 AND ERR-INDUCED REGULATOR IN MUSCLE PROTEIN 1"/>
    <property type="match status" value="1"/>
</dbReference>
<dbReference type="STRING" id="9365.ENSEEUP00000002347"/>
<feature type="compositionally biased region" description="Basic residues" evidence="1">
    <location>
        <begin position="228"/>
        <end position="237"/>
    </location>
</feature>
<feature type="compositionally biased region" description="Polar residues" evidence="1">
    <location>
        <begin position="82"/>
        <end position="92"/>
    </location>
</feature>
<dbReference type="InterPro" id="IPR043442">
    <property type="entry name" value="Perm1"/>
</dbReference>